<dbReference type="InterPro" id="IPR004583">
    <property type="entry name" value="DNA_repair_Rad4"/>
</dbReference>
<dbReference type="AlphaFoldDB" id="A0A8J2RVK8"/>
<feature type="domain" description="Rad4 beta-hairpin" evidence="11">
    <location>
        <begin position="901"/>
        <end position="975"/>
    </location>
</feature>
<dbReference type="Proteomes" id="UP000789390">
    <property type="component" value="Unassembled WGS sequence"/>
</dbReference>
<dbReference type="Pfam" id="PF10405">
    <property type="entry name" value="BHD_3"/>
    <property type="match status" value="1"/>
</dbReference>
<keyword evidence="7" id="KW-0539">Nucleus</keyword>
<dbReference type="SMART" id="SM01032">
    <property type="entry name" value="BHD_3"/>
    <property type="match status" value="1"/>
</dbReference>
<dbReference type="Pfam" id="PF03835">
    <property type="entry name" value="Rad4"/>
    <property type="match status" value="1"/>
</dbReference>
<evidence type="ECO:0000256" key="1">
    <source>
        <dbReference type="ARBA" id="ARBA00004123"/>
    </source>
</evidence>
<feature type="compositionally biased region" description="Basic and acidic residues" evidence="8">
    <location>
        <begin position="514"/>
        <end position="523"/>
    </location>
</feature>
<feature type="domain" description="Rad4 beta-hairpin" evidence="9">
    <location>
        <begin position="784"/>
        <end position="836"/>
    </location>
</feature>
<evidence type="ECO:0000256" key="7">
    <source>
        <dbReference type="ARBA" id="ARBA00023242"/>
    </source>
</evidence>
<proteinExistence type="inferred from homology"/>
<sequence length="1057" mass="120383">MVRSNKGTKRKSESPETEENVAATRKRYSTRSSNRKRMSYNESDDESNQPPVKIACSSEDDDFLIQDEETKGEEETVKSSPTSSETDKRNSKCSVTKPKNTFKRKSAKVLPQVPIHVGFKPVSYNISKLKSELDLSDSSDSETSMEAEDCTFTENLCKMQNQEKTHCTPSKTVLVEELNIVSPTGISPWIQNLNALKNEVYQENEPIIKTEVIPKKSRGKKLKPPPSKKINKCAATIKMGQPKEISIAEMLKQEKAQDPSFSSEDDDENWERVKASPCVVPEQDRELPKSVEITLEVSGLKNKKKGLDMENLIRLKINRIRRQIQLDLHQVSLVGLLAHGYLVNKMLCDPVVMAAALSIVPSTGFPPTRTDLNYLEKFMKWIVKHFRVSTSKLANGNPEKKDILNCVSSGKPQSVEELVYTCVAVCRSLGILSRLVLSLQPISAKVDSSELQQKSPDQNKKTKGKTSSIAIQPEKATSDVRRVTDKKSKKTAKSTFGPEQTSHNSNKGKALIVVEKERLKSELPVKTSPRKSREDIMPRPSTSHTKDSKSQTKNSDQPNDLRKRSRRKSAEKPVKYEESPLDDTEEEDVSLRKTPVNSKRTSTNEKLGKSKKSVFKKPKPKITSKRSQESSSDEYEEPSSDDSEIPEKNKISIKKENQAQKESRKIISTDSEGDALAKKKRNTDVWMEVYLEQEEQWMSVDVISGQIHCDRQLERNASDPLLYAVAYNFDLTWKDVTARYASSFLSTTRKQRAHPTWTKILNIHREKPSPRSKAEDESMNKSLTDRPMPTSISEFKSHPLYALQRHLLKFEAIYPPSAIPVGYIRKEPVYARECVKNLHSRETWLKEAKVVRIGEKPYKVVKARPKWDRYLQKMVTDQPLDLFGDWQIEDYIPPPAVDGVVPRNAYGNVELFLPSMLPKGTKHLQIPGLNKVARRLGIDCAPAMTGWDYHSGWSHPVYDGFVVCDEHVETLMDAWQVANQEQEQREREKREKRVYDNWRRLIRGLLIRERLQAKYFRNVIEDDFPPDGVESKIGLATLSSKNTRSTRKLTSNNPKKK</sequence>
<feature type="compositionally biased region" description="Basic residues" evidence="8">
    <location>
        <begin position="24"/>
        <end position="38"/>
    </location>
</feature>
<dbReference type="InterPro" id="IPR038765">
    <property type="entry name" value="Papain-like_cys_pep_sf"/>
</dbReference>
<evidence type="ECO:0000256" key="4">
    <source>
        <dbReference type="ARBA" id="ARBA00022763"/>
    </source>
</evidence>
<feature type="compositionally biased region" description="Basic and acidic residues" evidence="8">
    <location>
        <begin position="476"/>
        <end position="486"/>
    </location>
</feature>
<evidence type="ECO:0000256" key="3">
    <source>
        <dbReference type="ARBA" id="ARBA00022553"/>
    </source>
</evidence>
<evidence type="ECO:0000256" key="2">
    <source>
        <dbReference type="ARBA" id="ARBA00009525"/>
    </source>
</evidence>
<dbReference type="GO" id="GO:0071942">
    <property type="term" value="C:XPC complex"/>
    <property type="evidence" value="ECO:0007669"/>
    <property type="project" value="TreeGrafter"/>
</dbReference>
<dbReference type="GO" id="GO:0003697">
    <property type="term" value="F:single-stranded DNA binding"/>
    <property type="evidence" value="ECO:0007669"/>
    <property type="project" value="TreeGrafter"/>
</dbReference>
<evidence type="ECO:0000259" key="10">
    <source>
        <dbReference type="SMART" id="SM01031"/>
    </source>
</evidence>
<feature type="compositionally biased region" description="Polar residues" evidence="8">
    <location>
        <begin position="497"/>
        <end position="507"/>
    </location>
</feature>
<feature type="region of interest" description="Disordered" evidence="8">
    <location>
        <begin position="765"/>
        <end position="787"/>
    </location>
</feature>
<dbReference type="Gene3D" id="3.90.260.10">
    <property type="entry name" value="Transglutaminase-like"/>
    <property type="match status" value="2"/>
</dbReference>
<keyword evidence="4" id="KW-0227">DNA damage</keyword>
<feature type="compositionally biased region" description="Acidic residues" evidence="8">
    <location>
        <begin position="631"/>
        <end position="644"/>
    </location>
</feature>
<dbReference type="GO" id="GO:0003684">
    <property type="term" value="F:damaged DNA binding"/>
    <property type="evidence" value="ECO:0007669"/>
    <property type="project" value="InterPro"/>
</dbReference>
<feature type="domain" description="Rad4 beta-hairpin" evidence="10">
    <location>
        <begin position="838"/>
        <end position="894"/>
    </location>
</feature>
<keyword evidence="6" id="KW-0234">DNA repair</keyword>
<comment type="caution">
    <text evidence="12">The sequence shown here is derived from an EMBL/GenBank/DDBJ whole genome shotgun (WGS) entry which is preliminary data.</text>
</comment>
<evidence type="ECO:0000259" key="9">
    <source>
        <dbReference type="SMART" id="SM01030"/>
    </source>
</evidence>
<comment type="similarity">
    <text evidence="2">Belongs to the XPC family.</text>
</comment>
<dbReference type="EMBL" id="CAKKLH010000281">
    <property type="protein sequence ID" value="CAH0108025.1"/>
    <property type="molecule type" value="Genomic_DNA"/>
</dbReference>
<dbReference type="PANTHER" id="PTHR12135:SF0">
    <property type="entry name" value="DNA REPAIR PROTEIN COMPLEMENTING XP-C CELLS"/>
    <property type="match status" value="1"/>
</dbReference>
<evidence type="ECO:0000256" key="8">
    <source>
        <dbReference type="SAM" id="MobiDB-lite"/>
    </source>
</evidence>
<evidence type="ECO:0000256" key="5">
    <source>
        <dbReference type="ARBA" id="ARBA00023125"/>
    </source>
</evidence>
<evidence type="ECO:0000256" key="6">
    <source>
        <dbReference type="ARBA" id="ARBA00023204"/>
    </source>
</evidence>
<dbReference type="SMART" id="SM01031">
    <property type="entry name" value="BHD_2"/>
    <property type="match status" value="1"/>
</dbReference>
<dbReference type="InterPro" id="IPR018026">
    <property type="entry name" value="DNA_repair_Rad4-like"/>
</dbReference>
<dbReference type="Gene3D" id="2.20.20.110">
    <property type="entry name" value="Rad4, beta-hairpin domain BHD1"/>
    <property type="match status" value="1"/>
</dbReference>
<keyword evidence="5" id="KW-0238">DNA-binding</keyword>
<reference evidence="12" key="1">
    <citation type="submission" date="2021-11" db="EMBL/GenBank/DDBJ databases">
        <authorList>
            <person name="Schell T."/>
        </authorList>
    </citation>
    <scope>NUCLEOTIDE SEQUENCE</scope>
    <source>
        <strain evidence="12">M5</strain>
    </source>
</reference>
<feature type="compositionally biased region" description="Basic and acidic residues" evidence="8">
    <location>
        <begin position="765"/>
        <end position="779"/>
    </location>
</feature>
<feature type="region of interest" description="Disordered" evidence="8">
    <location>
        <begin position="1"/>
        <end position="105"/>
    </location>
</feature>
<dbReference type="SUPFAM" id="SSF54001">
    <property type="entry name" value="Cysteine proteinases"/>
    <property type="match status" value="1"/>
</dbReference>
<evidence type="ECO:0000313" key="12">
    <source>
        <dbReference type="EMBL" id="CAH0108025.1"/>
    </source>
</evidence>
<feature type="compositionally biased region" description="Basic and acidic residues" evidence="8">
    <location>
        <begin position="568"/>
        <end position="578"/>
    </location>
</feature>
<dbReference type="GO" id="GO:0005737">
    <property type="term" value="C:cytoplasm"/>
    <property type="evidence" value="ECO:0007669"/>
    <property type="project" value="TreeGrafter"/>
</dbReference>
<protein>
    <recommendedName>
        <fullName evidence="14">DNA repair protein complementing XP-C cells homolog</fullName>
    </recommendedName>
</protein>
<dbReference type="InterPro" id="IPR036985">
    <property type="entry name" value="Transglutaminase-like_sf"/>
</dbReference>
<keyword evidence="3" id="KW-0597">Phosphoprotein</keyword>
<dbReference type="InterPro" id="IPR018327">
    <property type="entry name" value="BHD_2"/>
</dbReference>
<feature type="compositionally biased region" description="Basic and acidic residues" evidence="8">
    <location>
        <begin position="645"/>
        <end position="667"/>
    </location>
</feature>
<dbReference type="GO" id="GO:0006289">
    <property type="term" value="P:nucleotide-excision repair"/>
    <property type="evidence" value="ECO:0007669"/>
    <property type="project" value="InterPro"/>
</dbReference>
<dbReference type="InterPro" id="IPR042488">
    <property type="entry name" value="Rad4_BHD3_sf"/>
</dbReference>
<dbReference type="OrthoDB" id="300780at2759"/>
<comment type="subcellular location">
    <subcellularLocation>
        <location evidence="1">Nucleus</location>
    </subcellularLocation>
</comment>
<dbReference type="PANTHER" id="PTHR12135">
    <property type="entry name" value="DNA REPAIR PROTEIN XP-C / RAD4"/>
    <property type="match status" value="1"/>
</dbReference>
<dbReference type="Gene3D" id="3.30.70.2460">
    <property type="entry name" value="Rad4, beta-hairpin domain BHD3"/>
    <property type="match status" value="1"/>
</dbReference>
<dbReference type="FunFam" id="3.30.70.2460:FF:000001">
    <property type="entry name" value="DNA repair protein Rad4 family"/>
    <property type="match status" value="1"/>
</dbReference>
<feature type="compositionally biased region" description="Acidic residues" evidence="8">
    <location>
        <begin position="579"/>
        <end position="588"/>
    </location>
</feature>
<dbReference type="Pfam" id="PF10403">
    <property type="entry name" value="BHD_1"/>
    <property type="match status" value="1"/>
</dbReference>
<dbReference type="NCBIfam" id="TIGR00605">
    <property type="entry name" value="rad4"/>
    <property type="match status" value="1"/>
</dbReference>
<dbReference type="InterPro" id="IPR018325">
    <property type="entry name" value="Rad4/PNGase_transGLS-fold"/>
</dbReference>
<feature type="compositionally biased region" description="Acidic residues" evidence="8">
    <location>
        <begin position="58"/>
        <end position="72"/>
    </location>
</feature>
<keyword evidence="13" id="KW-1185">Reference proteome</keyword>
<dbReference type="GO" id="GO:0000111">
    <property type="term" value="C:nucleotide-excision repair factor 2 complex"/>
    <property type="evidence" value="ECO:0007669"/>
    <property type="project" value="TreeGrafter"/>
</dbReference>
<gene>
    <name evidence="12" type="ORF">DGAL_LOCUS11390</name>
</gene>
<feature type="region of interest" description="Disordered" evidence="8">
    <location>
        <begin position="447"/>
        <end position="674"/>
    </location>
</feature>
<accession>A0A8J2RVK8</accession>
<evidence type="ECO:0000259" key="11">
    <source>
        <dbReference type="SMART" id="SM01032"/>
    </source>
</evidence>
<dbReference type="GO" id="GO:0006298">
    <property type="term" value="P:mismatch repair"/>
    <property type="evidence" value="ECO:0007669"/>
    <property type="project" value="TreeGrafter"/>
</dbReference>
<dbReference type="SMART" id="SM01030">
    <property type="entry name" value="BHD_1"/>
    <property type="match status" value="1"/>
</dbReference>
<evidence type="ECO:0000313" key="13">
    <source>
        <dbReference type="Proteomes" id="UP000789390"/>
    </source>
</evidence>
<feature type="compositionally biased region" description="Basic residues" evidence="8">
    <location>
        <begin position="609"/>
        <end position="624"/>
    </location>
</feature>
<dbReference type="InterPro" id="IPR018328">
    <property type="entry name" value="Rad4_beta-hairpin_dom3"/>
</dbReference>
<name>A0A8J2RVK8_9CRUS</name>
<organism evidence="12 13">
    <name type="scientific">Daphnia galeata</name>
    <dbReference type="NCBI Taxonomy" id="27404"/>
    <lineage>
        <taxon>Eukaryota</taxon>
        <taxon>Metazoa</taxon>
        <taxon>Ecdysozoa</taxon>
        <taxon>Arthropoda</taxon>
        <taxon>Crustacea</taxon>
        <taxon>Branchiopoda</taxon>
        <taxon>Diplostraca</taxon>
        <taxon>Cladocera</taxon>
        <taxon>Anomopoda</taxon>
        <taxon>Daphniidae</taxon>
        <taxon>Daphnia</taxon>
    </lineage>
</organism>
<evidence type="ECO:0008006" key="14">
    <source>
        <dbReference type="Google" id="ProtNLM"/>
    </source>
</evidence>
<dbReference type="InterPro" id="IPR018326">
    <property type="entry name" value="Rad4_beta-hairpin_dom1"/>
</dbReference>
<dbReference type="FunFam" id="2.20.20.110:FF:000001">
    <property type="entry name" value="DNA repair protein complementing XP-C cells"/>
    <property type="match status" value="1"/>
</dbReference>